<dbReference type="Gene3D" id="3.30.2020.30">
    <property type="match status" value="1"/>
</dbReference>
<dbReference type="SUPFAM" id="SSF51197">
    <property type="entry name" value="Clavaminate synthase-like"/>
    <property type="match status" value="1"/>
</dbReference>
<dbReference type="GO" id="GO:0005506">
    <property type="term" value="F:iron ion binding"/>
    <property type="evidence" value="ECO:0007669"/>
    <property type="project" value="InterPro"/>
</dbReference>
<accession>A0A839SYJ1</accession>
<evidence type="ECO:0000313" key="16">
    <source>
        <dbReference type="EMBL" id="MBB3066740.1"/>
    </source>
</evidence>
<evidence type="ECO:0000259" key="14">
    <source>
        <dbReference type="Pfam" id="PF02668"/>
    </source>
</evidence>
<dbReference type="InterPro" id="IPR038492">
    <property type="entry name" value="GBBH-like_N_sf"/>
</dbReference>
<keyword evidence="6 16" id="KW-0223">Dioxygenase</keyword>
<evidence type="ECO:0000259" key="15">
    <source>
        <dbReference type="Pfam" id="PF06155"/>
    </source>
</evidence>
<dbReference type="Pfam" id="PF02668">
    <property type="entry name" value="TauD"/>
    <property type="match status" value="1"/>
</dbReference>
<keyword evidence="8" id="KW-0408">Iron</keyword>
<evidence type="ECO:0000256" key="10">
    <source>
        <dbReference type="ARBA" id="ARBA00031778"/>
    </source>
</evidence>
<feature type="domain" description="TauD/TfdA-like" evidence="14">
    <location>
        <begin position="130"/>
        <end position="358"/>
    </location>
</feature>
<organism evidence="16 17">
    <name type="scientific">Limibacillus halophilus</name>
    <dbReference type="NCBI Taxonomy" id="1579333"/>
    <lineage>
        <taxon>Bacteria</taxon>
        <taxon>Pseudomonadati</taxon>
        <taxon>Pseudomonadota</taxon>
        <taxon>Alphaproteobacteria</taxon>
        <taxon>Rhodospirillales</taxon>
        <taxon>Rhodovibrionaceae</taxon>
        <taxon>Limibacillus</taxon>
    </lineage>
</organism>
<reference evidence="16 17" key="1">
    <citation type="submission" date="2020-08" db="EMBL/GenBank/DDBJ databases">
        <title>Genomic Encyclopedia of Type Strains, Phase III (KMG-III): the genomes of soil and plant-associated and newly described type strains.</title>
        <authorList>
            <person name="Whitman W."/>
        </authorList>
    </citation>
    <scope>NUCLEOTIDE SEQUENCE [LARGE SCALE GENOMIC DNA]</scope>
    <source>
        <strain evidence="16 17">CECT 8803</strain>
    </source>
</reference>
<evidence type="ECO:0000256" key="3">
    <source>
        <dbReference type="ARBA" id="ARBA00008654"/>
    </source>
</evidence>
<evidence type="ECO:0000256" key="5">
    <source>
        <dbReference type="ARBA" id="ARBA00022723"/>
    </source>
</evidence>
<comment type="cofactor">
    <cofactor evidence="1">
        <name>Fe(2+)</name>
        <dbReference type="ChEBI" id="CHEBI:29033"/>
    </cofactor>
</comment>
<keyword evidence="17" id="KW-1185">Reference proteome</keyword>
<dbReference type="Proteomes" id="UP000581135">
    <property type="component" value="Unassembled WGS sequence"/>
</dbReference>
<dbReference type="Pfam" id="PF06155">
    <property type="entry name" value="GBBH-like_N"/>
    <property type="match status" value="1"/>
</dbReference>
<dbReference type="GO" id="GO:0050353">
    <property type="term" value="F:trimethyllysine dioxygenase activity"/>
    <property type="evidence" value="ECO:0007669"/>
    <property type="project" value="UniProtKB-EC"/>
</dbReference>
<name>A0A839SYJ1_9PROT</name>
<dbReference type="InterPro" id="IPR010376">
    <property type="entry name" value="GBBH-like_N"/>
</dbReference>
<dbReference type="FunFam" id="3.60.130.10:FF:000001">
    <property type="entry name" value="Trimethyllysine dioxygenase, mitochondrial"/>
    <property type="match status" value="1"/>
</dbReference>
<comment type="function">
    <text evidence="12">Converts trimethyllysine (TML) into hydroxytrimethyllysine (HTML).</text>
</comment>
<evidence type="ECO:0000256" key="11">
    <source>
        <dbReference type="ARBA" id="ARBA00032283"/>
    </source>
</evidence>
<evidence type="ECO:0000256" key="9">
    <source>
        <dbReference type="ARBA" id="ARBA00030363"/>
    </source>
</evidence>
<comment type="caution">
    <text evidence="16">The sequence shown here is derived from an EMBL/GenBank/DDBJ whole genome shotgun (WGS) entry which is preliminary data.</text>
</comment>
<dbReference type="PANTHER" id="PTHR10696">
    <property type="entry name" value="GAMMA-BUTYROBETAINE HYDROXYLASE-RELATED"/>
    <property type="match status" value="1"/>
</dbReference>
<dbReference type="InterPro" id="IPR012776">
    <property type="entry name" value="Trimethyllysine_dOase"/>
</dbReference>
<dbReference type="InterPro" id="IPR003819">
    <property type="entry name" value="TauD/TfdA-like"/>
</dbReference>
<comment type="catalytic activity">
    <reaction evidence="13">
        <text>N(6),N(6),N(6)-trimethyl-L-lysine + 2-oxoglutarate + O2 = (3S)-3-hydroxy-N(6),N(6),N(6)-trimethyl-L-lysine + succinate + CO2</text>
        <dbReference type="Rhea" id="RHEA:14181"/>
        <dbReference type="ChEBI" id="CHEBI:15379"/>
        <dbReference type="ChEBI" id="CHEBI:16526"/>
        <dbReference type="ChEBI" id="CHEBI:16810"/>
        <dbReference type="ChEBI" id="CHEBI:30031"/>
        <dbReference type="ChEBI" id="CHEBI:58100"/>
        <dbReference type="ChEBI" id="CHEBI:141499"/>
        <dbReference type="EC" id="1.14.11.8"/>
    </reaction>
</comment>
<feature type="domain" description="Gamma-butyrobetaine hydroxylase-like N-terminal" evidence="15">
    <location>
        <begin position="15"/>
        <end position="93"/>
    </location>
</feature>
<evidence type="ECO:0000256" key="2">
    <source>
        <dbReference type="ARBA" id="ARBA00001961"/>
    </source>
</evidence>
<dbReference type="CDD" id="cd00250">
    <property type="entry name" value="CAS_like"/>
    <property type="match status" value="1"/>
</dbReference>
<dbReference type="InterPro" id="IPR042098">
    <property type="entry name" value="TauD-like_sf"/>
</dbReference>
<keyword evidence="7 16" id="KW-0560">Oxidoreductase</keyword>
<dbReference type="FunFam" id="3.30.2020.30:FF:000002">
    <property type="entry name" value="Putative gamma-butyrobetaine dioxygenase"/>
    <property type="match status" value="1"/>
</dbReference>
<evidence type="ECO:0000256" key="4">
    <source>
        <dbReference type="ARBA" id="ARBA00012267"/>
    </source>
</evidence>
<dbReference type="AlphaFoldDB" id="A0A839SYJ1"/>
<evidence type="ECO:0000256" key="8">
    <source>
        <dbReference type="ARBA" id="ARBA00023004"/>
    </source>
</evidence>
<dbReference type="Gene3D" id="3.60.130.10">
    <property type="entry name" value="Clavaminate synthase-like"/>
    <property type="match status" value="1"/>
</dbReference>
<keyword evidence="5" id="KW-0479">Metal-binding</keyword>
<sequence length="377" mass="42356">MGSLIRSAALDASLCNVTWSDGHTTAFPALWLRDHCGCPDCLHPETHQRLVDTFSLPDDLTPQDPQVADNGRALILTWSPERHSSRYDADLLRRLADGKEPTDPVAKTLWDAATLAEEGLGEVPAEGFLSDDDLLAEALTKLDRRGFLFVEGLDPTPEATQAVARRISYIRETIFGGFWDFTANMEHKDTAYTTLEIGPHTDGTYSFDGPGYQMFHCLAFEGTGGESLLVDGFRVAREIQERAPDLYRVLGEIAVPGQYLDHERGVHLLAKRPVLRHDSDGALIQVSYNNHDRAAFLPDRERLEAFYEGLRLFHRLANDPAFQMIERLAPGRMLIFDNWRTLHGRKAYQGKRRLAGAYINKEDVESRLRVLQLKGAV</sequence>
<evidence type="ECO:0000256" key="6">
    <source>
        <dbReference type="ARBA" id="ARBA00022964"/>
    </source>
</evidence>
<dbReference type="RefSeq" id="WP_183417565.1">
    <property type="nucleotide sequence ID" value="NZ_JACHXA010000010.1"/>
</dbReference>
<evidence type="ECO:0000256" key="1">
    <source>
        <dbReference type="ARBA" id="ARBA00001954"/>
    </source>
</evidence>
<evidence type="ECO:0000313" key="17">
    <source>
        <dbReference type="Proteomes" id="UP000581135"/>
    </source>
</evidence>
<dbReference type="GO" id="GO:0045329">
    <property type="term" value="P:carnitine biosynthetic process"/>
    <property type="evidence" value="ECO:0007669"/>
    <property type="project" value="InterPro"/>
</dbReference>
<evidence type="ECO:0000256" key="13">
    <source>
        <dbReference type="ARBA" id="ARBA00049334"/>
    </source>
</evidence>
<comment type="cofactor">
    <cofactor evidence="2">
        <name>L-ascorbate</name>
        <dbReference type="ChEBI" id="CHEBI:38290"/>
    </cofactor>
</comment>
<dbReference type="NCBIfam" id="TIGR02410">
    <property type="entry name" value="carnitine_TMLD"/>
    <property type="match status" value="1"/>
</dbReference>
<evidence type="ECO:0000256" key="12">
    <source>
        <dbReference type="ARBA" id="ARBA00046008"/>
    </source>
</evidence>
<gene>
    <name evidence="16" type="ORF">FHR98_003050</name>
</gene>
<proteinExistence type="inferred from homology"/>
<dbReference type="PANTHER" id="PTHR10696:SF51">
    <property type="entry name" value="TRIMETHYLLYSINE DIOXYGENASE, MITOCHONDRIAL"/>
    <property type="match status" value="1"/>
</dbReference>
<evidence type="ECO:0000256" key="7">
    <source>
        <dbReference type="ARBA" id="ARBA00023002"/>
    </source>
</evidence>
<dbReference type="EC" id="1.14.11.8" evidence="4"/>
<comment type="similarity">
    <text evidence="3">Belongs to the gamma-BBH/TMLD family.</text>
</comment>
<dbReference type="EMBL" id="JACHXA010000010">
    <property type="protein sequence ID" value="MBB3066740.1"/>
    <property type="molecule type" value="Genomic_DNA"/>
</dbReference>
<protein>
    <recommendedName>
        <fullName evidence="4">trimethyllysine dioxygenase</fullName>
        <ecNumber evidence="4">1.14.11.8</ecNumber>
    </recommendedName>
    <alternativeName>
        <fullName evidence="10">Epsilon-trimethyllysine 2-oxoglutarate dioxygenase</fullName>
    </alternativeName>
    <alternativeName>
        <fullName evidence="9">TML hydroxylase</fullName>
    </alternativeName>
    <alternativeName>
        <fullName evidence="11">TML-alpha-ketoglutarate dioxygenase</fullName>
    </alternativeName>
</protein>
<dbReference type="InterPro" id="IPR050411">
    <property type="entry name" value="AlphaKG_dependent_hydroxylases"/>
</dbReference>